<dbReference type="InterPro" id="IPR012337">
    <property type="entry name" value="RNaseH-like_sf"/>
</dbReference>
<dbReference type="SUPFAM" id="SSF53098">
    <property type="entry name" value="Ribonuclease H-like"/>
    <property type="match status" value="1"/>
</dbReference>
<name>A0A7T8GSS2_CALRO</name>
<sequence>FTCLNVHTGDHQVISLGLIRVKGYLPAEKAVELVDQRLLDFGIIRARDLVASTTDGASVMRKFGTLLDCLHQQCLEIQQMRRKRGEDDIDDSIQEEAASNVPPFADSLEDVIRKVRKIVKTFKKSPVKNDFLAKCCLAEGLKETKLTLDIKIRWNSIVTMIDSVLRARKAVTLALTEFSLTHLLLSEAEIKLLKGVCDCLETVAAGSTGLGSRDMDLARGDRIMEFILTRLSKDTTQFGASMHQAISQRLEQRRLPQISGLLRYLSGDDLEESSLIYPPRKELIKTAQELYIKLFWEANAEVKVENPEPPSQTDEPPSKKSRAEELKDFLNAKEKPSTNYLSSVNGINGQIKREFSSFDATGTLPPTLSKVFHALKTIPPTSVEAERAFSAAGLFLTKLRSCLDDRSLDTLCMLRHFFLHNKK</sequence>
<keyword evidence="5" id="KW-0539">Nucleus</keyword>
<evidence type="ECO:0000313" key="7">
    <source>
        <dbReference type="EMBL" id="QQP36841.1"/>
    </source>
</evidence>
<keyword evidence="4" id="KW-0862">Zinc</keyword>
<dbReference type="InterPro" id="IPR052035">
    <property type="entry name" value="ZnF_BED_domain_contain"/>
</dbReference>
<keyword evidence="8" id="KW-1185">Reference proteome</keyword>
<dbReference type="InterPro" id="IPR008906">
    <property type="entry name" value="HATC_C_dom"/>
</dbReference>
<dbReference type="Proteomes" id="UP000595437">
    <property type="component" value="Chromosome 16"/>
</dbReference>
<evidence type="ECO:0000256" key="1">
    <source>
        <dbReference type="ARBA" id="ARBA00004123"/>
    </source>
</evidence>
<keyword evidence="2" id="KW-0479">Metal-binding</keyword>
<evidence type="ECO:0000256" key="3">
    <source>
        <dbReference type="ARBA" id="ARBA00022771"/>
    </source>
</evidence>
<dbReference type="AlphaFoldDB" id="A0A7T8GSS2"/>
<dbReference type="PANTHER" id="PTHR46481:SF10">
    <property type="entry name" value="ZINC FINGER BED DOMAIN-CONTAINING PROTEIN 39"/>
    <property type="match status" value="1"/>
</dbReference>
<evidence type="ECO:0000256" key="4">
    <source>
        <dbReference type="ARBA" id="ARBA00022833"/>
    </source>
</evidence>
<dbReference type="GO" id="GO:0005634">
    <property type="term" value="C:nucleus"/>
    <property type="evidence" value="ECO:0007669"/>
    <property type="project" value="UniProtKB-SubCell"/>
</dbReference>
<accession>A0A7T8GSS2</accession>
<dbReference type="PANTHER" id="PTHR46481">
    <property type="entry name" value="ZINC FINGER BED DOMAIN-CONTAINING PROTEIN 4"/>
    <property type="match status" value="1"/>
</dbReference>
<gene>
    <name evidence="7" type="ORF">FKW44_022053</name>
</gene>
<feature type="domain" description="HAT C-terminal dimerisation" evidence="6">
    <location>
        <begin position="366"/>
        <end position="415"/>
    </location>
</feature>
<dbReference type="OrthoDB" id="8124016at2759"/>
<evidence type="ECO:0000256" key="5">
    <source>
        <dbReference type="ARBA" id="ARBA00023242"/>
    </source>
</evidence>
<dbReference type="Pfam" id="PF05699">
    <property type="entry name" value="Dimer_Tnp_hAT"/>
    <property type="match status" value="1"/>
</dbReference>
<evidence type="ECO:0000259" key="6">
    <source>
        <dbReference type="Pfam" id="PF05699"/>
    </source>
</evidence>
<feature type="non-terminal residue" evidence="7">
    <location>
        <position position="1"/>
    </location>
</feature>
<comment type="subcellular location">
    <subcellularLocation>
        <location evidence="1">Nucleus</location>
    </subcellularLocation>
</comment>
<dbReference type="EMBL" id="CP045905">
    <property type="protein sequence ID" value="QQP36841.1"/>
    <property type="molecule type" value="Genomic_DNA"/>
</dbReference>
<reference evidence="8" key="1">
    <citation type="submission" date="2021-01" db="EMBL/GenBank/DDBJ databases">
        <title>Caligus Genome Assembly.</title>
        <authorList>
            <person name="Gallardo-Escarate C."/>
        </authorList>
    </citation>
    <scope>NUCLEOTIDE SEQUENCE [LARGE SCALE GENOMIC DNA]</scope>
</reference>
<evidence type="ECO:0000313" key="8">
    <source>
        <dbReference type="Proteomes" id="UP000595437"/>
    </source>
</evidence>
<protein>
    <recommendedName>
        <fullName evidence="6">HAT C-terminal dimerisation domain-containing protein</fullName>
    </recommendedName>
</protein>
<proteinExistence type="predicted"/>
<keyword evidence="3" id="KW-0863">Zinc-finger</keyword>
<organism evidence="7 8">
    <name type="scientific">Caligus rogercresseyi</name>
    <name type="common">Sea louse</name>
    <dbReference type="NCBI Taxonomy" id="217165"/>
    <lineage>
        <taxon>Eukaryota</taxon>
        <taxon>Metazoa</taxon>
        <taxon>Ecdysozoa</taxon>
        <taxon>Arthropoda</taxon>
        <taxon>Crustacea</taxon>
        <taxon>Multicrustacea</taxon>
        <taxon>Hexanauplia</taxon>
        <taxon>Copepoda</taxon>
        <taxon>Siphonostomatoida</taxon>
        <taxon>Caligidae</taxon>
        <taxon>Caligus</taxon>
    </lineage>
</organism>
<dbReference type="GO" id="GO:0008270">
    <property type="term" value="F:zinc ion binding"/>
    <property type="evidence" value="ECO:0007669"/>
    <property type="project" value="UniProtKB-KW"/>
</dbReference>
<evidence type="ECO:0000256" key="2">
    <source>
        <dbReference type="ARBA" id="ARBA00022723"/>
    </source>
</evidence>
<dbReference type="GO" id="GO:0046983">
    <property type="term" value="F:protein dimerization activity"/>
    <property type="evidence" value="ECO:0007669"/>
    <property type="project" value="InterPro"/>
</dbReference>